<evidence type="ECO:0000313" key="2">
    <source>
        <dbReference type="Proteomes" id="UP000824366"/>
    </source>
</evidence>
<protein>
    <submittedName>
        <fullName evidence="1">Uncharacterized protein</fullName>
    </submittedName>
</protein>
<reference evidence="1 2" key="1">
    <citation type="journal article" date="2021" name="Microbiol. Spectr.">
        <title>A Single Bacterium Capable of Oxidation and Reduction of Iron at Circumneutral pH.</title>
        <authorList>
            <person name="Kato S."/>
            <person name="Ohkuma M."/>
        </authorList>
    </citation>
    <scope>NUCLEOTIDE SEQUENCE [LARGE SCALE GENOMIC DNA]</scope>
    <source>
        <strain evidence="1 2">MIZ03</strain>
    </source>
</reference>
<sequence length="65" mass="7612">MLATSINDKNVIFCQGCDKLRWIVDALRQYEASKPRFLLSGCMARKLLNVQRFRCLIFLFLRSSL</sequence>
<accession>A0ABM7MSN8</accession>
<dbReference type="EMBL" id="AP024238">
    <property type="protein sequence ID" value="BCO29267.1"/>
    <property type="molecule type" value="Genomic_DNA"/>
</dbReference>
<dbReference type="Proteomes" id="UP000824366">
    <property type="component" value="Chromosome"/>
</dbReference>
<organism evidence="1 2">
    <name type="scientific">Rhodoferax lithotrophicus</name>
    <dbReference type="NCBI Taxonomy" id="2798804"/>
    <lineage>
        <taxon>Bacteria</taxon>
        <taxon>Pseudomonadati</taxon>
        <taxon>Pseudomonadota</taxon>
        <taxon>Betaproteobacteria</taxon>
        <taxon>Burkholderiales</taxon>
        <taxon>Comamonadaceae</taxon>
        <taxon>Rhodoferax</taxon>
    </lineage>
</organism>
<keyword evidence="2" id="KW-1185">Reference proteome</keyword>
<evidence type="ECO:0000313" key="1">
    <source>
        <dbReference type="EMBL" id="BCO29267.1"/>
    </source>
</evidence>
<name>A0ABM7MSN8_9BURK</name>
<proteinExistence type="predicted"/>
<gene>
    <name evidence="1" type="ORF">MIZ03_4182</name>
</gene>